<keyword evidence="8" id="KW-1185">Reference proteome</keyword>
<dbReference type="GO" id="GO:0007165">
    <property type="term" value="P:signal transduction"/>
    <property type="evidence" value="ECO:0007669"/>
    <property type="project" value="InterPro"/>
</dbReference>
<name>A0CU34_PARTE</name>
<dbReference type="RefSeq" id="XP_001441698.1">
    <property type="nucleotide sequence ID" value="XM_001441661.1"/>
</dbReference>
<dbReference type="eggNOG" id="KOG3689">
    <property type="taxonomic scope" value="Eukaryota"/>
</dbReference>
<dbReference type="OMA" id="KECFIAQ"/>
<evidence type="ECO:0000256" key="3">
    <source>
        <dbReference type="PIRSR" id="PIRSR623088-1"/>
    </source>
</evidence>
<evidence type="ECO:0000256" key="5">
    <source>
        <dbReference type="RuleBase" id="RU363067"/>
    </source>
</evidence>
<dbReference type="PANTHER" id="PTHR11347">
    <property type="entry name" value="CYCLIC NUCLEOTIDE PHOSPHODIESTERASE"/>
    <property type="match status" value="1"/>
</dbReference>
<dbReference type="GeneID" id="5027483"/>
<dbReference type="Pfam" id="PF00233">
    <property type="entry name" value="PDEase_I"/>
    <property type="match status" value="1"/>
</dbReference>
<proteinExistence type="inferred from homology"/>
<dbReference type="PROSITE" id="PS51845">
    <property type="entry name" value="PDEASE_I_2"/>
    <property type="match status" value="1"/>
</dbReference>
<feature type="binding site" evidence="4">
    <location>
        <position position="688"/>
    </location>
    <ligand>
        <name>Zn(2+)</name>
        <dbReference type="ChEBI" id="CHEBI:29105"/>
        <label>1</label>
    </ligand>
</feature>
<gene>
    <name evidence="7" type="ORF">GSPATT00010500001</name>
</gene>
<evidence type="ECO:0000313" key="8">
    <source>
        <dbReference type="Proteomes" id="UP000000600"/>
    </source>
</evidence>
<dbReference type="OrthoDB" id="546632at2759"/>
<dbReference type="Proteomes" id="UP000000600">
    <property type="component" value="Unassembled WGS sequence"/>
</dbReference>
<dbReference type="HOGENOM" id="CLU_324276_0_0_1"/>
<evidence type="ECO:0000256" key="2">
    <source>
        <dbReference type="ARBA" id="ARBA00022801"/>
    </source>
</evidence>
<feature type="binding site" evidence="4">
    <location>
        <position position="689"/>
    </location>
    <ligand>
        <name>Zn(2+)</name>
        <dbReference type="ChEBI" id="CHEBI:29105"/>
        <label>1</label>
    </ligand>
</feature>
<dbReference type="GO" id="GO:0046872">
    <property type="term" value="F:metal ion binding"/>
    <property type="evidence" value="ECO:0007669"/>
    <property type="project" value="UniProtKB-KW"/>
</dbReference>
<evidence type="ECO:0000259" key="6">
    <source>
        <dbReference type="PROSITE" id="PS51845"/>
    </source>
</evidence>
<dbReference type="Gene3D" id="1.10.1300.10">
    <property type="entry name" value="3'5'-cyclic nucleotide phosphodiesterase, catalytic domain"/>
    <property type="match status" value="1"/>
</dbReference>
<feature type="binding site" evidence="4">
    <location>
        <position position="803"/>
    </location>
    <ligand>
        <name>Zn(2+)</name>
        <dbReference type="ChEBI" id="CHEBI:29105"/>
        <label>1</label>
    </ligand>
</feature>
<evidence type="ECO:0000313" key="7">
    <source>
        <dbReference type="EMBL" id="CAK74301.1"/>
    </source>
</evidence>
<dbReference type="SUPFAM" id="SSF109604">
    <property type="entry name" value="HD-domain/PDEase-like"/>
    <property type="match status" value="1"/>
</dbReference>
<dbReference type="GO" id="GO:0047555">
    <property type="term" value="F:3',5'-cyclic-GMP phosphodiesterase activity"/>
    <property type="evidence" value="ECO:0000318"/>
    <property type="project" value="GO_Central"/>
</dbReference>
<dbReference type="InterPro" id="IPR002073">
    <property type="entry name" value="PDEase_catalytic_dom"/>
</dbReference>
<dbReference type="InterPro" id="IPR023174">
    <property type="entry name" value="PDEase_CS"/>
</dbReference>
<feature type="domain" description="PDEase" evidence="6">
    <location>
        <begin position="569"/>
        <end position="903"/>
    </location>
</feature>
<dbReference type="InterPro" id="IPR036971">
    <property type="entry name" value="PDEase_catalytic_dom_sf"/>
</dbReference>
<feature type="binding site" evidence="4">
    <location>
        <position position="689"/>
    </location>
    <ligand>
        <name>Zn(2+)</name>
        <dbReference type="ChEBI" id="CHEBI:29105"/>
        <label>2</label>
    </ligand>
</feature>
<dbReference type="InterPro" id="IPR023088">
    <property type="entry name" value="PDEase"/>
</dbReference>
<evidence type="ECO:0000256" key="1">
    <source>
        <dbReference type="ARBA" id="ARBA00022723"/>
    </source>
</evidence>
<dbReference type="AlphaFoldDB" id="A0CU34"/>
<reference evidence="7 8" key="1">
    <citation type="journal article" date="2006" name="Nature">
        <title>Global trends of whole-genome duplications revealed by the ciliate Paramecium tetraurelia.</title>
        <authorList>
            <consortium name="Genoscope"/>
            <person name="Aury J.-M."/>
            <person name="Jaillon O."/>
            <person name="Duret L."/>
            <person name="Noel B."/>
            <person name="Jubin C."/>
            <person name="Porcel B.M."/>
            <person name="Segurens B."/>
            <person name="Daubin V."/>
            <person name="Anthouard V."/>
            <person name="Aiach N."/>
            <person name="Arnaiz O."/>
            <person name="Billaut A."/>
            <person name="Beisson J."/>
            <person name="Blanc I."/>
            <person name="Bouhouche K."/>
            <person name="Camara F."/>
            <person name="Duharcourt S."/>
            <person name="Guigo R."/>
            <person name="Gogendeau D."/>
            <person name="Katinka M."/>
            <person name="Keller A.-M."/>
            <person name="Kissmehl R."/>
            <person name="Klotz C."/>
            <person name="Koll F."/>
            <person name="Le Moue A."/>
            <person name="Lepere C."/>
            <person name="Malinsky S."/>
            <person name="Nowacki M."/>
            <person name="Nowak J.K."/>
            <person name="Plattner H."/>
            <person name="Poulain J."/>
            <person name="Ruiz F."/>
            <person name="Serrano V."/>
            <person name="Zagulski M."/>
            <person name="Dessen P."/>
            <person name="Betermier M."/>
            <person name="Weissenbach J."/>
            <person name="Scarpelli C."/>
            <person name="Schachter V."/>
            <person name="Sperling L."/>
            <person name="Meyer E."/>
            <person name="Cohen J."/>
            <person name="Wincker P."/>
        </authorList>
    </citation>
    <scope>NUCLEOTIDE SEQUENCE [LARGE SCALE GENOMIC DNA]</scope>
    <source>
        <strain evidence="7 8">Stock d4-2</strain>
    </source>
</reference>
<feature type="active site" description="Proton donor" evidence="3">
    <location>
        <position position="648"/>
    </location>
</feature>
<keyword evidence="1 4" id="KW-0479">Metal-binding</keyword>
<comment type="similarity">
    <text evidence="5">Belongs to the cyclic nucleotide phosphodiesterase family.</text>
</comment>
<sequence>MSYLSQSSRLTFLLIQLKGKDLITPDQYSRLCDHAAKDNPQLKELLVNYENGLSQSELIDELSKMLNNQDGNENIVKSYLQVLQQYCLVILSCAYANNSRTRLRSFIATLRSQQDINEIYKECFIAQHHQQEVKDLIRLILKQFYIKEFSLLQFKQDHQCHILSNNFESTIIKEAQEIQEFIDSQPHQQLLETPADYLSLLKTEKLPQYCIISNNDIFFLSFTEKVNNNFKQYLMITSLYDSIISIIKQGNQIVGLKKLQTIRMEILQLVSRTINILTYKLIFHMLVQIMKQFNLYNLVSPIDKEYYQQQKVTNYLLFTFKSEWNCVFIELQGNLSLQLKEKVQSTFRKSIKRYSKKLKQKKNLLESFQQVTQHNEMIMCLFFNSYLYLYYMTVQWNHDQFVSRFKLSREINHGDPIYKIFEKNPVIISRVKELIESKNDHLEFDDGFYKFSLKVERGRKQEVKQISVYLFNIQLKRPLNELLQIFRSKVKILLTLKKATLAFKSKQLMMENQFFRSSALVMYLPDHDMRKLAIVYNQDHDQALEKYRAATMKKKSKKLSLFLAKYEEEDKKNPDGRKIAIDPNLQERLLDYEFNLLNKKQYKNKFIIVYNIFDMLEYTKQYPLKNKEFINFLTALKYKYNKTANPFHNFTHGVNVMHGCFLFTHHPKFGFCFNDQQRFAMTLAGLCHDVGHPGTNNLFQVNTQTKLALLYNDKSVLENHHIAVTYKLLALEQCDFLESVPRADKLMIRKYIVNNVLATDNQFHFKILNDIEIKFAQSQGDPKIFESDDNKLLLSGFLTHAADFFGAAKSYQVARTWSERLRREFQAQSQLEDIVGIAQTPYLRNLDDEVQYAKNEIGFLKVIVKPIYESLNQFSDGAMSLQLANINLSIKKYSEIVDSRQQL</sequence>
<evidence type="ECO:0000256" key="4">
    <source>
        <dbReference type="PIRSR" id="PIRSR623088-3"/>
    </source>
</evidence>
<accession>A0CU34</accession>
<dbReference type="EMBL" id="CT868185">
    <property type="protein sequence ID" value="CAK74301.1"/>
    <property type="molecule type" value="Genomic_DNA"/>
</dbReference>
<comment type="cofactor">
    <cofactor evidence="5">
        <name>a divalent metal cation</name>
        <dbReference type="ChEBI" id="CHEBI:60240"/>
    </cofactor>
    <text evidence="5">Binds 2 divalent metal cations per subunit. Site 1 may preferentially bind zinc ions, while site 2 has a preference for magnesium and/or manganese ions.</text>
</comment>
<dbReference type="EC" id="3.1.4.-" evidence="5"/>
<dbReference type="InterPro" id="IPR003607">
    <property type="entry name" value="HD/PDEase_dom"/>
</dbReference>
<dbReference type="PROSITE" id="PS00126">
    <property type="entry name" value="PDEASE_I_1"/>
    <property type="match status" value="1"/>
</dbReference>
<dbReference type="GO" id="GO:0141162">
    <property type="term" value="P:negative regulation of cAMP/PKA signal transduction"/>
    <property type="evidence" value="ECO:0000318"/>
    <property type="project" value="GO_Central"/>
</dbReference>
<dbReference type="PRINTS" id="PR00387">
    <property type="entry name" value="PDIESTERASE1"/>
</dbReference>
<dbReference type="InParanoid" id="A0CU34"/>
<dbReference type="KEGG" id="ptm:GSPATT00010500001"/>
<dbReference type="STRING" id="5888.A0CU34"/>
<feature type="binding site" evidence="4">
    <location>
        <position position="652"/>
    </location>
    <ligand>
        <name>Zn(2+)</name>
        <dbReference type="ChEBI" id="CHEBI:29105"/>
        <label>1</label>
    </ligand>
</feature>
<keyword evidence="2 5" id="KW-0378">Hydrolase</keyword>
<organism evidence="7 8">
    <name type="scientific">Paramecium tetraurelia</name>
    <dbReference type="NCBI Taxonomy" id="5888"/>
    <lineage>
        <taxon>Eukaryota</taxon>
        <taxon>Sar</taxon>
        <taxon>Alveolata</taxon>
        <taxon>Ciliophora</taxon>
        <taxon>Intramacronucleata</taxon>
        <taxon>Oligohymenophorea</taxon>
        <taxon>Peniculida</taxon>
        <taxon>Parameciidae</taxon>
        <taxon>Paramecium</taxon>
    </lineage>
</organism>
<dbReference type="CDD" id="cd00077">
    <property type="entry name" value="HDc"/>
    <property type="match status" value="1"/>
</dbReference>
<protein>
    <recommendedName>
        <fullName evidence="5">Phosphodiesterase</fullName>
        <ecNumber evidence="5">3.1.4.-</ecNumber>
    </recommendedName>
</protein>
<dbReference type="GO" id="GO:0004115">
    <property type="term" value="F:3',5'-cyclic-AMP phosphodiesterase activity"/>
    <property type="evidence" value="ECO:0000318"/>
    <property type="project" value="GO_Central"/>
</dbReference>